<dbReference type="EMBL" id="AYRZ02000004">
    <property type="protein sequence ID" value="PHT84397.1"/>
    <property type="molecule type" value="Genomic_DNA"/>
</dbReference>
<dbReference type="Proteomes" id="UP000222542">
    <property type="component" value="Unassembled WGS sequence"/>
</dbReference>
<organism evidence="1 2">
    <name type="scientific">Capsicum annuum</name>
    <name type="common">Capsicum pepper</name>
    <dbReference type="NCBI Taxonomy" id="4072"/>
    <lineage>
        <taxon>Eukaryota</taxon>
        <taxon>Viridiplantae</taxon>
        <taxon>Streptophyta</taxon>
        <taxon>Embryophyta</taxon>
        <taxon>Tracheophyta</taxon>
        <taxon>Spermatophyta</taxon>
        <taxon>Magnoliopsida</taxon>
        <taxon>eudicotyledons</taxon>
        <taxon>Gunneridae</taxon>
        <taxon>Pentapetalae</taxon>
        <taxon>asterids</taxon>
        <taxon>lamiids</taxon>
        <taxon>Solanales</taxon>
        <taxon>Solanaceae</taxon>
        <taxon>Solanoideae</taxon>
        <taxon>Capsiceae</taxon>
        <taxon>Capsicum</taxon>
    </lineage>
</organism>
<evidence type="ECO:0000313" key="2">
    <source>
        <dbReference type="Proteomes" id="UP000222542"/>
    </source>
</evidence>
<comment type="caution">
    <text evidence="1">The sequence shown here is derived from an EMBL/GenBank/DDBJ whole genome shotgun (WGS) entry which is preliminary data.</text>
</comment>
<dbReference type="PANTHER" id="PTHR33223">
    <property type="entry name" value="CCHC-TYPE DOMAIN-CONTAINING PROTEIN"/>
    <property type="match status" value="1"/>
</dbReference>
<dbReference type="PANTHER" id="PTHR33223:SF8">
    <property type="entry name" value="OS04G0172440 PROTEIN"/>
    <property type="match status" value="1"/>
</dbReference>
<reference evidence="1 2" key="2">
    <citation type="journal article" date="2017" name="Genome Biol.">
        <title>New reference genome sequences of hot pepper reveal the massive evolution of plant disease-resistance genes by retroduplication.</title>
        <authorList>
            <person name="Kim S."/>
            <person name="Park J."/>
            <person name="Yeom S.I."/>
            <person name="Kim Y.M."/>
            <person name="Seo E."/>
            <person name="Kim K.T."/>
            <person name="Kim M.S."/>
            <person name="Lee J.M."/>
            <person name="Cheong K."/>
            <person name="Shin H.S."/>
            <person name="Kim S.B."/>
            <person name="Han K."/>
            <person name="Lee J."/>
            <person name="Park M."/>
            <person name="Lee H.A."/>
            <person name="Lee H.Y."/>
            <person name="Lee Y."/>
            <person name="Oh S."/>
            <person name="Lee J.H."/>
            <person name="Choi E."/>
            <person name="Choi E."/>
            <person name="Lee S.E."/>
            <person name="Jeon J."/>
            <person name="Kim H."/>
            <person name="Choi G."/>
            <person name="Song H."/>
            <person name="Lee J."/>
            <person name="Lee S.C."/>
            <person name="Kwon J.K."/>
            <person name="Lee H.Y."/>
            <person name="Koo N."/>
            <person name="Hong Y."/>
            <person name="Kim R.W."/>
            <person name="Kang W.H."/>
            <person name="Huh J.H."/>
            <person name="Kang B.C."/>
            <person name="Yang T.J."/>
            <person name="Lee Y.H."/>
            <person name="Bennetzen J.L."/>
            <person name="Choi D."/>
        </authorList>
    </citation>
    <scope>NUCLEOTIDE SEQUENCE [LARGE SCALE GENOMIC DNA]</scope>
    <source>
        <strain evidence="2">cv. CM334</strain>
    </source>
</reference>
<protein>
    <recommendedName>
        <fullName evidence="3">Retrotransposon gag domain-containing protein</fullName>
    </recommendedName>
</protein>
<dbReference type="AlphaFoldDB" id="A0A2G2ZR20"/>
<dbReference type="STRING" id="4072.A0A2G2ZR20"/>
<evidence type="ECO:0000313" key="1">
    <source>
        <dbReference type="EMBL" id="PHT84397.1"/>
    </source>
</evidence>
<accession>A0A2G2ZR20</accession>
<dbReference type="Gramene" id="PHT84397">
    <property type="protein sequence ID" value="PHT84397"/>
    <property type="gene ID" value="T459_12840"/>
</dbReference>
<name>A0A2G2ZR20_CAPAN</name>
<keyword evidence="2" id="KW-1185">Reference proteome</keyword>
<evidence type="ECO:0008006" key="3">
    <source>
        <dbReference type="Google" id="ProtNLM"/>
    </source>
</evidence>
<reference evidence="1 2" key="1">
    <citation type="journal article" date="2014" name="Nat. Genet.">
        <title>Genome sequence of the hot pepper provides insights into the evolution of pungency in Capsicum species.</title>
        <authorList>
            <person name="Kim S."/>
            <person name="Park M."/>
            <person name="Yeom S.I."/>
            <person name="Kim Y.M."/>
            <person name="Lee J.M."/>
            <person name="Lee H.A."/>
            <person name="Seo E."/>
            <person name="Choi J."/>
            <person name="Cheong K."/>
            <person name="Kim K.T."/>
            <person name="Jung K."/>
            <person name="Lee G.W."/>
            <person name="Oh S.K."/>
            <person name="Bae C."/>
            <person name="Kim S.B."/>
            <person name="Lee H.Y."/>
            <person name="Kim S.Y."/>
            <person name="Kim M.S."/>
            <person name="Kang B.C."/>
            <person name="Jo Y.D."/>
            <person name="Yang H.B."/>
            <person name="Jeong H.J."/>
            <person name="Kang W.H."/>
            <person name="Kwon J.K."/>
            <person name="Shin C."/>
            <person name="Lim J.Y."/>
            <person name="Park J.H."/>
            <person name="Huh J.H."/>
            <person name="Kim J.S."/>
            <person name="Kim B.D."/>
            <person name="Cohen O."/>
            <person name="Paran I."/>
            <person name="Suh M.C."/>
            <person name="Lee S.B."/>
            <person name="Kim Y.K."/>
            <person name="Shin Y."/>
            <person name="Noh S.J."/>
            <person name="Park J."/>
            <person name="Seo Y.S."/>
            <person name="Kwon S.Y."/>
            <person name="Kim H.A."/>
            <person name="Park J.M."/>
            <person name="Kim H.J."/>
            <person name="Choi S.B."/>
            <person name="Bosland P.W."/>
            <person name="Reeves G."/>
            <person name="Jo S.H."/>
            <person name="Lee B.W."/>
            <person name="Cho H.T."/>
            <person name="Choi H.S."/>
            <person name="Lee M.S."/>
            <person name="Yu Y."/>
            <person name="Do Choi Y."/>
            <person name="Park B.S."/>
            <person name="van Deynze A."/>
            <person name="Ashrafi H."/>
            <person name="Hill T."/>
            <person name="Kim W.T."/>
            <person name="Pai H.S."/>
            <person name="Ahn H.K."/>
            <person name="Yeam I."/>
            <person name="Giovannoni J.J."/>
            <person name="Rose J.K."/>
            <person name="Sorensen I."/>
            <person name="Lee S.J."/>
            <person name="Kim R.W."/>
            <person name="Choi I.Y."/>
            <person name="Choi B.S."/>
            <person name="Lim J.S."/>
            <person name="Lee Y.H."/>
            <person name="Choi D."/>
        </authorList>
    </citation>
    <scope>NUCLEOTIDE SEQUENCE [LARGE SCALE GENOMIC DNA]</scope>
    <source>
        <strain evidence="2">cv. CM334</strain>
    </source>
</reference>
<gene>
    <name evidence="1" type="ORF">T459_12840</name>
</gene>
<proteinExistence type="predicted"/>
<sequence>MFPGVNLLLGFKMPKFEKYDRHGDPIAYLRRYCNQLRGAGEKEELLIDYFGQSLSDNVEFIPGEKSLTNIKKKSTESFREYAIRWREQATRVKPSIKESKIVEVFIQAQDEIYYQHLLPTLGKPFIEVLKMGEMIKDGIKTDHIVSFAILKAITQAIQKGLGNVGDKKNEEDASVIVVGKRVQSRRLRRRHSQAQTQVHAQAPYNHSQNPFYSIHPPPYLVYNAQPYFQPSSFP</sequence>